<dbReference type="AlphaFoldDB" id="F7YFT0"/>
<dbReference type="eggNOG" id="COG0457">
    <property type="taxonomic scope" value="Bacteria"/>
</dbReference>
<evidence type="ECO:0008006" key="3">
    <source>
        <dbReference type="Google" id="ProtNLM"/>
    </source>
</evidence>
<accession>F7YFT0</accession>
<dbReference type="HOGENOM" id="CLU_469006_0_0_5"/>
<dbReference type="eggNOG" id="COG0846">
    <property type="taxonomic scope" value="Bacteria"/>
</dbReference>
<dbReference type="Gene3D" id="3.40.50.1220">
    <property type="entry name" value="TPP-binding domain"/>
    <property type="match status" value="1"/>
</dbReference>
<sequence>MREPRTDITVGFLAERILFASKDRRGRRNNVIIMGAGASISAGIPGASEIAKILIRSVSERLGFDPNAAETPEEIYKKLESDGRFVSCAIPSIDKVKSGKTAESQIDWWLVYDHCFRRYFTQPDDVRHIFSELVDKSDGSINWSHLVLGELVAKGYFNTVLTTNFDQLVLSGTVRAGVIPVVCDGLESLNRIDGAPRHPQLIEIHGSRHTYLLRNDSADVSAVQNDASAIAAIQSLLHHAHAIVVVGYGGREDGLMNLLVKAGEIYPDKNIFWVQHADNADSLSEKARNFLGTSRNSGVILGQDSDRFFLELAKELRVGTPSAIGDPLKLIDLWIKQTKSSIIVDPDILAEISTASNRLDLLRKYDATSETDPNKTIAKAIRAKRLSGDIDGSYNLYNMEISDKKDVKLVSFDVVEEGVVSCKEYCALHREPEAFSLGLLSLEVLWSTPTKEIDRQRLASLASELSTAGVNARAEAKYVRKSLSLQRKVLLEISRLSQPELWADVQHGIGNALVALAERTQSQKYADQAIEVFKKSQEIRRPDRDIERWAATQNGIGNALSYIARRTHNSDLLQMAADAYLLAIDRLSMDQQPALYALVQGNLCSVYKNLYDANGLEANKVSALAAAELSYLAYQRANLLTQADRSEARYKLMREQLLAADTFSDEKA</sequence>
<dbReference type="EMBL" id="CP002279">
    <property type="protein sequence ID" value="AEH86885.1"/>
    <property type="molecule type" value="Genomic_DNA"/>
</dbReference>
<reference evidence="1 2" key="1">
    <citation type="submission" date="2010-10" db="EMBL/GenBank/DDBJ databases">
        <title>Complete sequence of Mesorhizobium opportunistum WSM2075.</title>
        <authorList>
            <consortium name="US DOE Joint Genome Institute"/>
            <person name="Lucas S."/>
            <person name="Copeland A."/>
            <person name="Lapidus A."/>
            <person name="Cheng J.-F."/>
            <person name="Bruce D."/>
            <person name="Goodwin L."/>
            <person name="Pitluck S."/>
            <person name="Chertkov O."/>
            <person name="Misra M."/>
            <person name="Detter J.C."/>
            <person name="Han C."/>
            <person name="Tapia R."/>
            <person name="Land M."/>
            <person name="Hauser L."/>
            <person name="Kyrpides N."/>
            <person name="Ovchinnikova G."/>
            <person name="Mavrommatis K.M."/>
            <person name="Tiwari R.P."/>
            <person name="Howieson J.G."/>
            <person name="O'Hara G.W."/>
            <person name="Nandasena K.G."/>
            <person name="Woyke T."/>
        </authorList>
    </citation>
    <scope>NUCLEOTIDE SEQUENCE [LARGE SCALE GENOMIC DNA]</scope>
    <source>
        <strain evidence="2">LMG 24607 / HAMBI 3007 / WSM2075</strain>
    </source>
</reference>
<evidence type="ECO:0000313" key="2">
    <source>
        <dbReference type="Proteomes" id="UP000001623"/>
    </source>
</evidence>
<dbReference type="KEGG" id="mop:Mesop_2411"/>
<dbReference type="Gene3D" id="1.25.40.10">
    <property type="entry name" value="Tetratricopeptide repeat domain"/>
    <property type="match status" value="1"/>
</dbReference>
<organism evidence="1 2">
    <name type="scientific">Mesorhizobium opportunistum (strain LMG 24607 / HAMBI 3007 / WSM2075)</name>
    <dbReference type="NCBI Taxonomy" id="536019"/>
    <lineage>
        <taxon>Bacteria</taxon>
        <taxon>Pseudomonadati</taxon>
        <taxon>Pseudomonadota</taxon>
        <taxon>Alphaproteobacteria</taxon>
        <taxon>Hyphomicrobiales</taxon>
        <taxon>Phyllobacteriaceae</taxon>
        <taxon>Mesorhizobium</taxon>
    </lineage>
</organism>
<evidence type="ECO:0000313" key="1">
    <source>
        <dbReference type="EMBL" id="AEH86885.1"/>
    </source>
</evidence>
<dbReference type="InterPro" id="IPR011990">
    <property type="entry name" value="TPR-like_helical_dom_sf"/>
</dbReference>
<dbReference type="Proteomes" id="UP000001623">
    <property type="component" value="Chromosome"/>
</dbReference>
<dbReference type="InterPro" id="IPR029035">
    <property type="entry name" value="DHS-like_NAD/FAD-binding_dom"/>
</dbReference>
<protein>
    <recommendedName>
        <fullName evidence="3">SIR2-like domain-containing protein</fullName>
    </recommendedName>
</protein>
<dbReference type="Pfam" id="PF13289">
    <property type="entry name" value="SIR2_2"/>
    <property type="match status" value="1"/>
</dbReference>
<proteinExistence type="predicted"/>
<dbReference type="SUPFAM" id="SSF52467">
    <property type="entry name" value="DHS-like NAD/FAD-binding domain"/>
    <property type="match status" value="1"/>
</dbReference>
<dbReference type="STRING" id="536019.Mesop_2411"/>
<name>F7YFT0_MESOW</name>
<dbReference type="RefSeq" id="WP_013893602.1">
    <property type="nucleotide sequence ID" value="NC_015675.1"/>
</dbReference>
<gene>
    <name evidence="1" type="ordered locus">Mesop_2411</name>
</gene>